<proteinExistence type="predicted"/>
<dbReference type="AlphaFoldDB" id="A0AAV7UAC1"/>
<protein>
    <submittedName>
        <fullName evidence="1">Uncharacterized protein</fullName>
    </submittedName>
</protein>
<name>A0AAV7UAC1_PLEWA</name>
<evidence type="ECO:0000313" key="1">
    <source>
        <dbReference type="EMBL" id="KAJ1184944.1"/>
    </source>
</evidence>
<evidence type="ECO:0000313" key="2">
    <source>
        <dbReference type="Proteomes" id="UP001066276"/>
    </source>
</evidence>
<sequence length="73" mass="8057">MRATTGNNTEYVEPEITINVDAVDKATTRHRDQDESGDMPIKKALEDELQLELTVVIAPLDVSMTPLQSKSAD</sequence>
<gene>
    <name evidence="1" type="ORF">NDU88_001740</name>
</gene>
<organism evidence="1 2">
    <name type="scientific">Pleurodeles waltl</name>
    <name type="common">Iberian ribbed newt</name>
    <dbReference type="NCBI Taxonomy" id="8319"/>
    <lineage>
        <taxon>Eukaryota</taxon>
        <taxon>Metazoa</taxon>
        <taxon>Chordata</taxon>
        <taxon>Craniata</taxon>
        <taxon>Vertebrata</taxon>
        <taxon>Euteleostomi</taxon>
        <taxon>Amphibia</taxon>
        <taxon>Batrachia</taxon>
        <taxon>Caudata</taxon>
        <taxon>Salamandroidea</taxon>
        <taxon>Salamandridae</taxon>
        <taxon>Pleurodelinae</taxon>
        <taxon>Pleurodeles</taxon>
    </lineage>
</organism>
<reference evidence="1" key="1">
    <citation type="journal article" date="2022" name="bioRxiv">
        <title>Sequencing and chromosome-scale assembly of the giantPleurodeles waltlgenome.</title>
        <authorList>
            <person name="Brown T."/>
            <person name="Elewa A."/>
            <person name="Iarovenko S."/>
            <person name="Subramanian E."/>
            <person name="Araus A.J."/>
            <person name="Petzold A."/>
            <person name="Susuki M."/>
            <person name="Suzuki K.-i.T."/>
            <person name="Hayashi T."/>
            <person name="Toyoda A."/>
            <person name="Oliveira C."/>
            <person name="Osipova E."/>
            <person name="Leigh N.D."/>
            <person name="Simon A."/>
            <person name="Yun M.H."/>
        </authorList>
    </citation>
    <scope>NUCLEOTIDE SEQUENCE</scope>
    <source>
        <strain evidence="1">20211129_DDA</strain>
        <tissue evidence="1">Liver</tissue>
    </source>
</reference>
<comment type="caution">
    <text evidence="1">The sequence shown here is derived from an EMBL/GenBank/DDBJ whole genome shotgun (WGS) entry which is preliminary data.</text>
</comment>
<keyword evidence="2" id="KW-1185">Reference proteome</keyword>
<dbReference type="Proteomes" id="UP001066276">
    <property type="component" value="Chromosome 3_1"/>
</dbReference>
<dbReference type="EMBL" id="JANPWB010000005">
    <property type="protein sequence ID" value="KAJ1184944.1"/>
    <property type="molecule type" value="Genomic_DNA"/>
</dbReference>
<accession>A0AAV7UAC1</accession>